<keyword evidence="4" id="KW-1185">Reference proteome</keyword>
<evidence type="ECO:0000313" key="4">
    <source>
        <dbReference type="Proteomes" id="UP000242715"/>
    </source>
</evidence>
<proteinExistence type="predicted"/>
<dbReference type="GO" id="GO:0004523">
    <property type="term" value="F:RNA-DNA hybrid ribonuclease activity"/>
    <property type="evidence" value="ECO:0007669"/>
    <property type="project" value="InterPro"/>
</dbReference>
<dbReference type="GO" id="GO:0003676">
    <property type="term" value="F:nucleic acid binding"/>
    <property type="evidence" value="ECO:0007669"/>
    <property type="project" value="InterPro"/>
</dbReference>
<dbReference type="EMBL" id="DF973260">
    <property type="protein sequence ID" value="GAU22984.1"/>
    <property type="molecule type" value="Genomic_DNA"/>
</dbReference>
<dbReference type="InterPro" id="IPR053151">
    <property type="entry name" value="RNase_H-like"/>
</dbReference>
<dbReference type="InterPro" id="IPR002156">
    <property type="entry name" value="RNaseH_domain"/>
</dbReference>
<dbReference type="Gene3D" id="3.30.420.10">
    <property type="entry name" value="Ribonuclease H-like superfamily/Ribonuclease H"/>
    <property type="match status" value="1"/>
</dbReference>
<reference evidence="4" key="1">
    <citation type="journal article" date="2017" name="Front. Plant Sci.">
        <title>Climate Clever Clovers: New Paradigm to Reduce the Environmental Footprint of Ruminants by Breeding Low Methanogenic Forages Utilizing Haplotype Variation.</title>
        <authorList>
            <person name="Kaur P."/>
            <person name="Appels R."/>
            <person name="Bayer P.E."/>
            <person name="Keeble-Gagnere G."/>
            <person name="Wang J."/>
            <person name="Hirakawa H."/>
            <person name="Shirasawa K."/>
            <person name="Vercoe P."/>
            <person name="Stefanova K."/>
            <person name="Durmic Z."/>
            <person name="Nichols P."/>
            <person name="Revell C."/>
            <person name="Isobe S.N."/>
            <person name="Edwards D."/>
            <person name="Erskine W."/>
        </authorList>
    </citation>
    <scope>NUCLEOTIDE SEQUENCE [LARGE SCALE GENOMIC DNA]</scope>
    <source>
        <strain evidence="4">cv. Daliak</strain>
    </source>
</reference>
<evidence type="ECO:0008006" key="5">
    <source>
        <dbReference type="Google" id="ProtNLM"/>
    </source>
</evidence>
<dbReference type="CDD" id="cd06222">
    <property type="entry name" value="RNase_H_like"/>
    <property type="match status" value="1"/>
</dbReference>
<evidence type="ECO:0000259" key="1">
    <source>
        <dbReference type="Pfam" id="PF13456"/>
    </source>
</evidence>
<dbReference type="Pfam" id="PF13966">
    <property type="entry name" value="zf-RVT"/>
    <property type="match status" value="1"/>
</dbReference>
<accession>A0A2Z6LTY6</accession>
<dbReference type="InterPro" id="IPR012337">
    <property type="entry name" value="RNaseH-like_sf"/>
</dbReference>
<name>A0A2Z6LTY6_TRISU</name>
<gene>
    <name evidence="3" type="ORF">TSUD_98120</name>
</gene>
<feature type="domain" description="RNase H type-1" evidence="1">
    <location>
        <begin position="257"/>
        <end position="327"/>
    </location>
</feature>
<dbReference type="PANTHER" id="PTHR47723:SF23">
    <property type="entry name" value="REVERSE TRANSCRIPTASE-LIKE PROTEIN"/>
    <property type="match status" value="1"/>
</dbReference>
<dbReference type="Proteomes" id="UP000242715">
    <property type="component" value="Unassembled WGS sequence"/>
</dbReference>
<dbReference type="InterPro" id="IPR044730">
    <property type="entry name" value="RNase_H-like_dom_plant"/>
</dbReference>
<feature type="domain" description="Reverse transcriptase zinc-binding" evidence="2">
    <location>
        <begin position="49"/>
        <end position="132"/>
    </location>
</feature>
<dbReference type="InterPro" id="IPR036397">
    <property type="entry name" value="RNaseH_sf"/>
</dbReference>
<evidence type="ECO:0000259" key="2">
    <source>
        <dbReference type="Pfam" id="PF13966"/>
    </source>
</evidence>
<organism evidence="3 4">
    <name type="scientific">Trifolium subterraneum</name>
    <name type="common">Subterranean clover</name>
    <dbReference type="NCBI Taxonomy" id="3900"/>
    <lineage>
        <taxon>Eukaryota</taxon>
        <taxon>Viridiplantae</taxon>
        <taxon>Streptophyta</taxon>
        <taxon>Embryophyta</taxon>
        <taxon>Tracheophyta</taxon>
        <taxon>Spermatophyta</taxon>
        <taxon>Magnoliopsida</taxon>
        <taxon>eudicotyledons</taxon>
        <taxon>Gunneridae</taxon>
        <taxon>Pentapetalae</taxon>
        <taxon>rosids</taxon>
        <taxon>fabids</taxon>
        <taxon>Fabales</taxon>
        <taxon>Fabaceae</taxon>
        <taxon>Papilionoideae</taxon>
        <taxon>50 kb inversion clade</taxon>
        <taxon>NPAAA clade</taxon>
        <taxon>Hologalegina</taxon>
        <taxon>IRL clade</taxon>
        <taxon>Trifolieae</taxon>
        <taxon>Trifolium</taxon>
    </lineage>
</organism>
<sequence>MIQNHQWHLPPEIEVSFPNLRHMLEQTVIPLEDKLDSLAWKHSDSGVLSLKQAYLFKDHQLPHLHWAKTIWCKDIPPSKSLVAWRLMHGKLLTDENLILRGCSLPYMCSLCLKEVESSFHLFFQCDYAVFVWNWFSRIISLNLHFNSFEDIWLLCDRNWQPQCKIVILACLVNITSTIWFVRNQVRFNNNRIPWEKSVALISSSVSLSGNLTKLVYHSCMKDFSILKYFKVTLRPPRAHSIKEVLWQPPPIDWMKCNTDGVYNTIKTSCGGVFTNHQSEFVFAFAENLDFHSSFVAELCGMMKTIEIANIHNWLNLWIETDSNLAVLAFKSNSLVPWMACKSRT</sequence>
<dbReference type="Pfam" id="PF13456">
    <property type="entry name" value="RVT_3"/>
    <property type="match status" value="1"/>
</dbReference>
<dbReference type="SUPFAM" id="SSF53098">
    <property type="entry name" value="Ribonuclease H-like"/>
    <property type="match status" value="1"/>
</dbReference>
<evidence type="ECO:0000313" key="3">
    <source>
        <dbReference type="EMBL" id="GAU22984.1"/>
    </source>
</evidence>
<dbReference type="OrthoDB" id="1432268at2759"/>
<dbReference type="AlphaFoldDB" id="A0A2Z6LTY6"/>
<dbReference type="PANTHER" id="PTHR47723">
    <property type="entry name" value="OS05G0353850 PROTEIN"/>
    <property type="match status" value="1"/>
</dbReference>
<dbReference type="InterPro" id="IPR026960">
    <property type="entry name" value="RVT-Znf"/>
</dbReference>
<protein>
    <recommendedName>
        <fullName evidence="5">Reverse transcriptase zinc-binding domain-containing protein</fullName>
    </recommendedName>
</protein>